<dbReference type="GO" id="GO:0005930">
    <property type="term" value="C:axoneme"/>
    <property type="evidence" value="ECO:0007669"/>
    <property type="project" value="UniProtKB-SubCell"/>
</dbReference>
<dbReference type="OrthoDB" id="1291858at2759"/>
<dbReference type="Gene3D" id="2.130.10.10">
    <property type="entry name" value="YVTN repeat-like/Quinoprotein amine dehydrogenase"/>
    <property type="match status" value="2"/>
</dbReference>
<evidence type="ECO:0000256" key="2">
    <source>
        <dbReference type="ARBA" id="ARBA00004123"/>
    </source>
</evidence>
<keyword evidence="14" id="KW-0968">Cytoplasmic vesicle</keyword>
<dbReference type="InterPro" id="IPR015943">
    <property type="entry name" value="WD40/YVTN_repeat-like_dom_sf"/>
</dbReference>
<evidence type="ECO:0000256" key="6">
    <source>
        <dbReference type="ARBA" id="ARBA00022490"/>
    </source>
</evidence>
<keyword evidence="13" id="KW-0966">Cell projection</keyword>
<sequence length="1026" mass="114806">MPHTVPGCLHPSNGRNAIDWNDGGLIAYGSHNVIFIVDVLRYKRIQSIEHHQSAINIVRWAPPRSPFSDSSPQPIIASADISGHIVISNSISAVQKNQFSHPNSSVLQMFWYPWKDISRDFLLVLHSSSTVVLWNTVTGEKVWNHTYSHVPLFDFSIDPFSLRNVIFSSSGNKVLVCSDIALSEPASSGHLFQVASDDNTSVNTNIYLITYHKAYRNTVFIAINSSLYLVNPELMCCLARVPIESNIVSWMPSSRRDALFAVHSNGATTFRIAKFEPTEEKKPNASFSMDKICQTECVRALNNQRIVAASLCPTTQSTVAVLYQNGKMTFWQLSNGRIPLLYRASFIEDLLEFNDSLSTKPIGELSLHQLSQMGSLSSGVTCVRMRPMDELAKVENDPFANTALGTLHLAAVGTNSGTVHLVDVFTSQIFRDFSVQPSLVKCLEWGGVYSLVTAGYNHSLSASQIVRNDVFITDIRTGLARRIRPETDESPITIIRVSYYHCYLAIAFQREPLEIWDLKGLRMLRKMSRSCPLIIDMAWSNKHHSIKTTESTLQSVYRENLVLLDSENRIYHITLRGLHVRDGKMVNTQWKSASAQICAMTWKDDMLAVGDVEGNLVVWDLGRRQSRQVRDVSHSRVLRMTFSRLAGDHTMAVLHSKEVTLWDTEAMTRIQSIRMDASKQCLDADLCGLSPLVLSNDNTLRFVVSNAKNQPLMDKDVPFIYQDDSTGIIRNRLEASGSRKSSGEKSEENFLEDTLAWLENQKAPLIETLEADLSKLRREKVVRRFIGDHFSADLLSIVIDRFAPSDKDHLAPNLQMFWENSAFKERESRVISVACAAEQAMERRLVEQAVVVGGPAKERVTDRLIVSADLRYASIKAALLVSCQDNEKAKSLIKLIATNLIASDLIEDGVELLFLVGAGGDACKYLQSQKLWTKSIVYAKVITGEIARQKIIFQKFQMGLDDPSEVEAKWIGHLAEEAKQIRVLADASRRNWPDVVEATSSADSILARLILRTTTSTPPLSSCPTP</sequence>
<dbReference type="eggNOG" id="KOG1912">
    <property type="taxonomic scope" value="Eukaryota"/>
</dbReference>
<evidence type="ECO:0000256" key="4">
    <source>
        <dbReference type="ARBA" id="ARBA00004541"/>
    </source>
</evidence>
<keyword evidence="12" id="KW-0539">Nucleus</keyword>
<evidence type="ECO:0000256" key="15">
    <source>
        <dbReference type="ARBA" id="ARBA00070583"/>
    </source>
</evidence>
<gene>
    <name evidence="17" type="ORF">CAEBREN_30778</name>
</gene>
<reference evidence="18" key="1">
    <citation type="submission" date="2011-07" db="EMBL/GenBank/DDBJ databases">
        <authorList>
            <consortium name="Caenorhabditis brenneri Sequencing and Analysis Consortium"/>
            <person name="Wilson R.K."/>
        </authorList>
    </citation>
    <scope>NUCLEOTIDE SEQUENCE [LARGE SCALE GENOMIC DNA]</scope>
    <source>
        <strain evidence="18">PB2801</strain>
    </source>
</reference>
<dbReference type="HOGENOM" id="CLU_318149_0_0_1"/>
<evidence type="ECO:0000256" key="7">
    <source>
        <dbReference type="ARBA" id="ARBA00022553"/>
    </source>
</evidence>
<accession>G0P8L1</accession>
<evidence type="ECO:0000313" key="17">
    <source>
        <dbReference type="EMBL" id="EGT47764.1"/>
    </source>
</evidence>
<dbReference type="Pfam" id="PF23752">
    <property type="entry name" value="Beta-prop_WDR11_2nd"/>
    <property type="match status" value="1"/>
</dbReference>
<proteinExistence type="predicted"/>
<dbReference type="InParanoid" id="G0P8L1"/>
<dbReference type="PANTHER" id="PTHR14593:SF5">
    <property type="entry name" value="WD REPEAT-CONTAINING PROTEIN 11"/>
    <property type="match status" value="1"/>
</dbReference>
<comment type="subcellular location">
    <subcellularLocation>
        <location evidence="3">Cytoplasm</location>
        <location evidence="3">Cytoskeleton</location>
        <location evidence="3">Cilium axoneme</location>
    </subcellularLocation>
    <subcellularLocation>
        <location evidence="1">Cytoplasm</location>
        <location evidence="1">Cytoskeleton</location>
        <location evidence="1">Cilium basal body</location>
    </subcellularLocation>
    <subcellularLocation>
        <location evidence="4">Cytoplasmic vesicle</location>
    </subcellularLocation>
    <subcellularLocation>
        <location evidence="5">Golgi apparatus</location>
        <location evidence="5">trans-Golgi network</location>
    </subcellularLocation>
    <subcellularLocation>
        <location evidence="2">Nucleus</location>
    </subcellularLocation>
</comment>
<dbReference type="GO" id="GO:0005634">
    <property type="term" value="C:nucleus"/>
    <property type="evidence" value="ECO:0007669"/>
    <property type="project" value="UniProtKB-SubCell"/>
</dbReference>
<evidence type="ECO:0000256" key="5">
    <source>
        <dbReference type="ARBA" id="ARBA00004601"/>
    </source>
</evidence>
<feature type="domain" description="WDR11 second beta-propeller" evidence="16">
    <location>
        <begin position="377"/>
        <end position="528"/>
    </location>
</feature>
<evidence type="ECO:0000256" key="12">
    <source>
        <dbReference type="ARBA" id="ARBA00023242"/>
    </source>
</evidence>
<dbReference type="InterPro" id="IPR001680">
    <property type="entry name" value="WD40_rpt"/>
</dbReference>
<evidence type="ECO:0000259" key="16">
    <source>
        <dbReference type="Pfam" id="PF23752"/>
    </source>
</evidence>
<keyword evidence="9" id="KW-0677">Repeat</keyword>
<evidence type="ECO:0000313" key="18">
    <source>
        <dbReference type="Proteomes" id="UP000008068"/>
    </source>
</evidence>
<organism evidence="18">
    <name type="scientific">Caenorhabditis brenneri</name>
    <name type="common">Nematode worm</name>
    <dbReference type="NCBI Taxonomy" id="135651"/>
    <lineage>
        <taxon>Eukaryota</taxon>
        <taxon>Metazoa</taxon>
        <taxon>Ecdysozoa</taxon>
        <taxon>Nematoda</taxon>
        <taxon>Chromadorea</taxon>
        <taxon>Rhabditida</taxon>
        <taxon>Rhabditina</taxon>
        <taxon>Rhabditomorpha</taxon>
        <taxon>Rhabditoidea</taxon>
        <taxon>Rhabditidae</taxon>
        <taxon>Peloderinae</taxon>
        <taxon>Caenorhabditis</taxon>
    </lineage>
</organism>
<dbReference type="SMART" id="SM00320">
    <property type="entry name" value="WD40"/>
    <property type="match status" value="5"/>
</dbReference>
<dbReference type="STRING" id="135651.G0P8L1"/>
<dbReference type="FunCoup" id="G0P8L1">
    <property type="interactions" value="2680"/>
</dbReference>
<keyword evidence="8" id="KW-0853">WD repeat</keyword>
<dbReference type="FunFam" id="2.130.10.10:FF:002400">
    <property type="entry name" value="Protein CBG10826"/>
    <property type="match status" value="1"/>
</dbReference>
<keyword evidence="11" id="KW-0206">Cytoskeleton</keyword>
<name>G0P8L1_CAEBE</name>
<dbReference type="GO" id="GO:0005794">
    <property type="term" value="C:Golgi apparatus"/>
    <property type="evidence" value="ECO:0007669"/>
    <property type="project" value="UniProtKB-SubCell"/>
</dbReference>
<evidence type="ECO:0000256" key="14">
    <source>
        <dbReference type="ARBA" id="ARBA00023329"/>
    </source>
</evidence>
<dbReference type="InterPro" id="IPR036322">
    <property type="entry name" value="WD40_repeat_dom_sf"/>
</dbReference>
<dbReference type="EMBL" id="GL380135">
    <property type="protein sequence ID" value="EGT47764.1"/>
    <property type="molecule type" value="Genomic_DNA"/>
</dbReference>
<dbReference type="InterPro" id="IPR039694">
    <property type="entry name" value="WDR11"/>
</dbReference>
<evidence type="ECO:0000256" key="3">
    <source>
        <dbReference type="ARBA" id="ARBA00004430"/>
    </source>
</evidence>
<dbReference type="InterPro" id="IPR057853">
    <property type="entry name" value="Beta-prop_WDR11_2nd"/>
</dbReference>
<protein>
    <recommendedName>
        <fullName evidence="15">WD repeat-containing protein 11</fullName>
    </recommendedName>
</protein>
<keyword evidence="18" id="KW-1185">Reference proteome</keyword>
<evidence type="ECO:0000256" key="1">
    <source>
        <dbReference type="ARBA" id="ARBA00004120"/>
    </source>
</evidence>
<evidence type="ECO:0000256" key="8">
    <source>
        <dbReference type="ARBA" id="ARBA00022574"/>
    </source>
</evidence>
<dbReference type="AlphaFoldDB" id="G0P8L1"/>
<evidence type="ECO:0000256" key="9">
    <source>
        <dbReference type="ARBA" id="ARBA00022737"/>
    </source>
</evidence>
<evidence type="ECO:0000256" key="13">
    <source>
        <dbReference type="ARBA" id="ARBA00023273"/>
    </source>
</evidence>
<dbReference type="PANTHER" id="PTHR14593">
    <property type="entry name" value="WD REPEAT-CONTAINING PROTEIN 11"/>
    <property type="match status" value="1"/>
</dbReference>
<dbReference type="Proteomes" id="UP000008068">
    <property type="component" value="Unassembled WGS sequence"/>
</dbReference>
<dbReference type="SUPFAM" id="SSF50978">
    <property type="entry name" value="WD40 repeat-like"/>
    <property type="match status" value="2"/>
</dbReference>
<evidence type="ECO:0000256" key="10">
    <source>
        <dbReference type="ARBA" id="ARBA00023034"/>
    </source>
</evidence>
<keyword evidence="10" id="KW-0333">Golgi apparatus</keyword>
<dbReference type="FunFam" id="2.130.10.10:FF:000309">
    <property type="entry name" value="WD repeat domain 11"/>
    <property type="match status" value="1"/>
</dbReference>
<keyword evidence="7" id="KW-0597">Phosphoprotein</keyword>
<keyword evidence="6" id="KW-0963">Cytoplasm</keyword>
<evidence type="ECO:0000256" key="11">
    <source>
        <dbReference type="ARBA" id="ARBA00023212"/>
    </source>
</evidence>
<dbReference type="GO" id="GO:0031410">
    <property type="term" value="C:cytoplasmic vesicle"/>
    <property type="evidence" value="ECO:0007669"/>
    <property type="project" value="UniProtKB-SubCell"/>
</dbReference>